<evidence type="ECO:0000313" key="3">
    <source>
        <dbReference type="Proteomes" id="UP000000763"/>
    </source>
</evidence>
<proteinExistence type="predicted"/>
<protein>
    <submittedName>
        <fullName evidence="2">Uncharacterized protein</fullName>
    </submittedName>
</protein>
<evidence type="ECO:0000256" key="1">
    <source>
        <dbReference type="SAM" id="MobiDB-lite"/>
    </source>
</evidence>
<reference evidence="3" key="1">
    <citation type="journal article" date="2005" name="Nature">
        <title>The map-based sequence of the rice genome.</title>
        <authorList>
            <consortium name="International rice genome sequencing project (IRGSP)"/>
            <person name="Matsumoto T."/>
            <person name="Wu J."/>
            <person name="Kanamori H."/>
            <person name="Katayose Y."/>
            <person name="Fujisawa M."/>
            <person name="Namiki N."/>
            <person name="Mizuno H."/>
            <person name="Yamamoto K."/>
            <person name="Antonio B.A."/>
            <person name="Baba T."/>
            <person name="Sakata K."/>
            <person name="Nagamura Y."/>
            <person name="Aoki H."/>
            <person name="Arikawa K."/>
            <person name="Arita K."/>
            <person name="Bito T."/>
            <person name="Chiden Y."/>
            <person name="Fujitsuka N."/>
            <person name="Fukunaka R."/>
            <person name="Hamada M."/>
            <person name="Harada C."/>
            <person name="Hayashi A."/>
            <person name="Hijishita S."/>
            <person name="Honda M."/>
            <person name="Hosokawa S."/>
            <person name="Ichikawa Y."/>
            <person name="Idonuma A."/>
            <person name="Iijima M."/>
            <person name="Ikeda M."/>
            <person name="Ikeno M."/>
            <person name="Ito K."/>
            <person name="Ito S."/>
            <person name="Ito T."/>
            <person name="Ito Y."/>
            <person name="Ito Y."/>
            <person name="Iwabuchi A."/>
            <person name="Kamiya K."/>
            <person name="Karasawa W."/>
            <person name="Kurita K."/>
            <person name="Katagiri S."/>
            <person name="Kikuta A."/>
            <person name="Kobayashi H."/>
            <person name="Kobayashi N."/>
            <person name="Machita K."/>
            <person name="Maehara T."/>
            <person name="Masukawa M."/>
            <person name="Mizubayashi T."/>
            <person name="Mukai Y."/>
            <person name="Nagasaki H."/>
            <person name="Nagata Y."/>
            <person name="Naito S."/>
            <person name="Nakashima M."/>
            <person name="Nakama Y."/>
            <person name="Nakamichi Y."/>
            <person name="Nakamura M."/>
            <person name="Meguro A."/>
            <person name="Negishi M."/>
            <person name="Ohta I."/>
            <person name="Ohta T."/>
            <person name="Okamoto M."/>
            <person name="Ono N."/>
            <person name="Saji S."/>
            <person name="Sakaguchi M."/>
            <person name="Sakai K."/>
            <person name="Shibata M."/>
            <person name="Shimokawa T."/>
            <person name="Song J."/>
            <person name="Takazaki Y."/>
            <person name="Terasawa K."/>
            <person name="Tsugane M."/>
            <person name="Tsuji K."/>
            <person name="Ueda S."/>
            <person name="Waki K."/>
            <person name="Yamagata H."/>
            <person name="Yamamoto M."/>
            <person name="Yamamoto S."/>
            <person name="Yamane H."/>
            <person name="Yoshiki S."/>
            <person name="Yoshihara R."/>
            <person name="Yukawa K."/>
            <person name="Zhong H."/>
            <person name="Yano M."/>
            <person name="Yuan Q."/>
            <person name="Ouyang S."/>
            <person name="Liu J."/>
            <person name="Jones K.M."/>
            <person name="Gansberger K."/>
            <person name="Moffat K."/>
            <person name="Hill J."/>
            <person name="Bera J."/>
            <person name="Fadrosh D."/>
            <person name="Jin S."/>
            <person name="Johri S."/>
            <person name="Kim M."/>
            <person name="Overton L."/>
            <person name="Reardon M."/>
            <person name="Tsitrin T."/>
            <person name="Vuong H."/>
            <person name="Weaver B."/>
            <person name="Ciecko A."/>
            <person name="Tallon L."/>
            <person name="Jackson J."/>
            <person name="Pai G."/>
            <person name="Aken S.V."/>
            <person name="Utterback T."/>
            <person name="Reidmuller S."/>
            <person name="Feldblyum T."/>
            <person name="Hsiao J."/>
            <person name="Zismann V."/>
            <person name="Iobst S."/>
            <person name="de Vazeille A.R."/>
            <person name="Buell C.R."/>
            <person name="Ying K."/>
            <person name="Li Y."/>
            <person name="Lu T."/>
            <person name="Huang Y."/>
            <person name="Zhao Q."/>
            <person name="Feng Q."/>
            <person name="Zhang L."/>
            <person name="Zhu J."/>
            <person name="Weng Q."/>
            <person name="Mu J."/>
            <person name="Lu Y."/>
            <person name="Fan D."/>
            <person name="Liu Y."/>
            <person name="Guan J."/>
            <person name="Zhang Y."/>
            <person name="Yu S."/>
            <person name="Liu X."/>
            <person name="Zhang Y."/>
            <person name="Hong G."/>
            <person name="Han B."/>
            <person name="Choisne N."/>
            <person name="Demange N."/>
            <person name="Orjeda G."/>
            <person name="Samain S."/>
            <person name="Cattolico L."/>
            <person name="Pelletier E."/>
            <person name="Couloux A."/>
            <person name="Segurens B."/>
            <person name="Wincker P."/>
            <person name="D'Hont A."/>
            <person name="Scarpelli C."/>
            <person name="Weissenbach J."/>
            <person name="Salanoubat M."/>
            <person name="Quetier F."/>
            <person name="Yu Y."/>
            <person name="Kim H.R."/>
            <person name="Rambo T."/>
            <person name="Currie J."/>
            <person name="Collura K."/>
            <person name="Luo M."/>
            <person name="Yang T."/>
            <person name="Ammiraju J.S.S."/>
            <person name="Engler F."/>
            <person name="Soderlund C."/>
            <person name="Wing R.A."/>
            <person name="Palmer L.E."/>
            <person name="de la Bastide M."/>
            <person name="Spiegel L."/>
            <person name="Nascimento L."/>
            <person name="Zutavern T."/>
            <person name="O'Shaughnessy A."/>
            <person name="Dike S."/>
            <person name="Dedhia N."/>
            <person name="Preston R."/>
            <person name="Balija V."/>
            <person name="McCombie W.R."/>
            <person name="Chow T."/>
            <person name="Chen H."/>
            <person name="Chung M."/>
            <person name="Chen C."/>
            <person name="Shaw J."/>
            <person name="Wu H."/>
            <person name="Hsiao K."/>
            <person name="Chao Y."/>
            <person name="Chu M."/>
            <person name="Cheng C."/>
            <person name="Hour A."/>
            <person name="Lee P."/>
            <person name="Lin S."/>
            <person name="Lin Y."/>
            <person name="Liou J."/>
            <person name="Liu S."/>
            <person name="Hsing Y."/>
            <person name="Raghuvanshi S."/>
            <person name="Mohanty A."/>
            <person name="Bharti A.K."/>
            <person name="Gaur A."/>
            <person name="Gupta V."/>
            <person name="Kumar D."/>
            <person name="Ravi V."/>
            <person name="Vij S."/>
            <person name="Kapur A."/>
            <person name="Khurana P."/>
            <person name="Khurana P."/>
            <person name="Khurana J.P."/>
            <person name="Tyagi A.K."/>
            <person name="Gaikwad K."/>
            <person name="Singh A."/>
            <person name="Dalal V."/>
            <person name="Srivastava S."/>
            <person name="Dixit A."/>
            <person name="Pal A.K."/>
            <person name="Ghazi I.A."/>
            <person name="Yadav M."/>
            <person name="Pandit A."/>
            <person name="Bhargava A."/>
            <person name="Sureshbabu K."/>
            <person name="Batra K."/>
            <person name="Sharma T.R."/>
            <person name="Mohapatra T."/>
            <person name="Singh N.K."/>
            <person name="Messing J."/>
            <person name="Nelson A.B."/>
            <person name="Fuks G."/>
            <person name="Kavchok S."/>
            <person name="Keizer G."/>
            <person name="Linton E."/>
            <person name="Llaca V."/>
            <person name="Song R."/>
            <person name="Tanyolac B."/>
            <person name="Young S."/>
            <person name="Ho-Il K."/>
            <person name="Hahn J.H."/>
            <person name="Sangsakoo G."/>
            <person name="Vanavichit A."/>
            <person name="de Mattos Luiz.A.T."/>
            <person name="Zimmer P.D."/>
            <person name="Malone G."/>
            <person name="Dellagostin O."/>
            <person name="de Oliveira A.C."/>
            <person name="Bevan M."/>
            <person name="Bancroft I."/>
            <person name="Minx P."/>
            <person name="Cordum H."/>
            <person name="Wilson R."/>
            <person name="Cheng Z."/>
            <person name="Jin W."/>
            <person name="Jiang J."/>
            <person name="Leong S.A."/>
            <person name="Iwama H."/>
            <person name="Gojobori T."/>
            <person name="Itoh T."/>
            <person name="Niimura Y."/>
            <person name="Fujii Y."/>
            <person name="Habara T."/>
            <person name="Sakai H."/>
            <person name="Sato Y."/>
            <person name="Wilson G."/>
            <person name="Kumar K."/>
            <person name="McCouch S."/>
            <person name="Juretic N."/>
            <person name="Hoen D."/>
            <person name="Wright S."/>
            <person name="Bruskiewich R."/>
            <person name="Bureau T."/>
            <person name="Miyao A."/>
            <person name="Hirochika H."/>
            <person name="Nishikawa T."/>
            <person name="Kadowaki K."/>
            <person name="Sugiura M."/>
            <person name="Burr B."/>
            <person name="Sasaki T."/>
        </authorList>
    </citation>
    <scope>NUCLEOTIDE SEQUENCE [LARGE SCALE GENOMIC DNA]</scope>
    <source>
        <strain evidence="3">cv. Nipponbare</strain>
    </source>
</reference>
<name>Q8H3Q2_ORYSJ</name>
<organism evidence="2 3">
    <name type="scientific">Oryza sativa subsp. japonica</name>
    <name type="common">Rice</name>
    <dbReference type="NCBI Taxonomy" id="39947"/>
    <lineage>
        <taxon>Eukaryota</taxon>
        <taxon>Viridiplantae</taxon>
        <taxon>Streptophyta</taxon>
        <taxon>Embryophyta</taxon>
        <taxon>Tracheophyta</taxon>
        <taxon>Spermatophyta</taxon>
        <taxon>Magnoliopsida</taxon>
        <taxon>Liliopsida</taxon>
        <taxon>Poales</taxon>
        <taxon>Poaceae</taxon>
        <taxon>BOP clade</taxon>
        <taxon>Oryzoideae</taxon>
        <taxon>Oryzeae</taxon>
        <taxon>Oryzinae</taxon>
        <taxon>Oryza</taxon>
        <taxon>Oryza sativa</taxon>
    </lineage>
</organism>
<feature type="region of interest" description="Disordered" evidence="1">
    <location>
        <begin position="1"/>
        <end position="39"/>
    </location>
</feature>
<dbReference type="AlphaFoldDB" id="Q8H3Q2"/>
<sequence>MAVPTVAEGGRKRRGEGTGRQGGVARGRRRQSSGGKAKIGAAVRLRSGTVVDWWGWGSDWAGYGLENIWTKLPLANEAHLSIVLIIVTTHHLPIALSPIENSNQSLTSGL</sequence>
<dbReference type="Proteomes" id="UP000000763">
    <property type="component" value="Chromosome 7"/>
</dbReference>
<gene>
    <name evidence="2" type="primary">P0625E02.124</name>
</gene>
<dbReference type="EMBL" id="AP004570">
    <property type="protein sequence ID" value="BAC16656.1"/>
    <property type="molecule type" value="Genomic_DNA"/>
</dbReference>
<reference evidence="3" key="2">
    <citation type="journal article" date="2008" name="Nucleic Acids Res.">
        <title>The rice annotation project database (RAP-DB): 2008 update.</title>
        <authorList>
            <consortium name="The rice annotation project (RAP)"/>
        </authorList>
    </citation>
    <scope>GENOME REANNOTATION</scope>
    <source>
        <strain evidence="3">cv. Nipponbare</strain>
    </source>
</reference>
<accession>Q8H3Q2</accession>
<evidence type="ECO:0000313" key="2">
    <source>
        <dbReference type="EMBL" id="BAC16656.1"/>
    </source>
</evidence>